<dbReference type="PANTHER" id="PTHR43285:SF2">
    <property type="entry name" value="ANTHRANILATE PHOSPHORIBOSYLTRANSFERASE"/>
    <property type="match status" value="1"/>
</dbReference>
<dbReference type="NCBIfam" id="NF006564">
    <property type="entry name" value="PRK09071.1"/>
    <property type="match status" value="1"/>
</dbReference>
<evidence type="ECO:0000313" key="5">
    <source>
        <dbReference type="Proteomes" id="UP000229757"/>
    </source>
</evidence>
<dbReference type="Proteomes" id="UP000229757">
    <property type="component" value="Chromosome"/>
</dbReference>
<organism evidence="4 5">
    <name type="scientific">Reinekea forsetii</name>
    <dbReference type="NCBI Taxonomy" id="1336806"/>
    <lineage>
        <taxon>Bacteria</taxon>
        <taxon>Pseudomonadati</taxon>
        <taxon>Pseudomonadota</taxon>
        <taxon>Gammaproteobacteria</taxon>
        <taxon>Oceanospirillales</taxon>
        <taxon>Saccharospirillaceae</taxon>
        <taxon>Reinekea</taxon>
    </lineage>
</organism>
<accession>A0A2K8KS92</accession>
<dbReference type="PANTHER" id="PTHR43285">
    <property type="entry name" value="ANTHRANILATE PHOSPHORIBOSYLTRANSFERASE"/>
    <property type="match status" value="1"/>
</dbReference>
<dbReference type="GO" id="GO:0000162">
    <property type="term" value="P:L-tryptophan biosynthetic process"/>
    <property type="evidence" value="ECO:0007669"/>
    <property type="project" value="InterPro"/>
</dbReference>
<dbReference type="SUPFAM" id="SSF52418">
    <property type="entry name" value="Nucleoside phosphorylase/phosphoribosyltransferase catalytic domain"/>
    <property type="match status" value="1"/>
</dbReference>
<dbReference type="EMBL" id="CP011797">
    <property type="protein sequence ID" value="ATX76741.1"/>
    <property type="molecule type" value="Genomic_DNA"/>
</dbReference>
<dbReference type="Gene3D" id="3.40.1030.10">
    <property type="entry name" value="Nucleoside phosphorylase/phosphoribosyltransferase catalytic domain"/>
    <property type="match status" value="1"/>
</dbReference>
<dbReference type="Pfam" id="PF02885">
    <property type="entry name" value="Glycos_trans_3N"/>
    <property type="match status" value="1"/>
</dbReference>
<protein>
    <recommendedName>
        <fullName evidence="3">Glycosyl transferase family 3 N-terminal domain-containing protein</fullName>
    </recommendedName>
</protein>
<dbReference type="InterPro" id="IPR035902">
    <property type="entry name" value="Nuc_phospho_transferase"/>
</dbReference>
<keyword evidence="1" id="KW-0328">Glycosyltransferase</keyword>
<proteinExistence type="predicted"/>
<sequence>MTNPNTLTEQYTMPAMIRALGRGKSGSRNLSFDEAAFVMGAILNETITPAQLGAFLMLMRVKEETAEELAGMVSACIQPLTLAPTCSVDVNWPAYAGKKKQPSWYLLAARLLARNGISIFIHGGGEHTAGRQYAIDVCRVLDIAVVSSLNAAQVELQRTNICYMALADIAPVLSALIDMKAELGLRSPANTLVRHINPLQAGLTLQGMFHPAYMALHHQTAILLGQNNNLVLKGDGGEFEVRPDSLTAIASHAGAQNDQQKLEPVLARRALRPEKAQLDPLLALWDHNEGDGYGQAAVLQTAALIVSALQRITLAEAQATVAQWWAQRH</sequence>
<dbReference type="AlphaFoldDB" id="A0A2K8KS92"/>
<evidence type="ECO:0000313" key="4">
    <source>
        <dbReference type="EMBL" id="ATX76741.1"/>
    </source>
</evidence>
<keyword evidence="5" id="KW-1185">Reference proteome</keyword>
<dbReference type="OrthoDB" id="9768896at2"/>
<evidence type="ECO:0000256" key="2">
    <source>
        <dbReference type="ARBA" id="ARBA00022679"/>
    </source>
</evidence>
<dbReference type="RefSeq" id="WP_100257056.1">
    <property type="nucleotide sequence ID" value="NZ_CP011797.1"/>
</dbReference>
<dbReference type="Gene3D" id="1.20.970.10">
    <property type="entry name" value="Transferase, Pyrimidine Nucleoside Phosphorylase, Chain C"/>
    <property type="match status" value="1"/>
</dbReference>
<feature type="domain" description="Glycosyl transferase family 3 N-terminal" evidence="3">
    <location>
        <begin position="16"/>
        <end position="77"/>
    </location>
</feature>
<dbReference type="SUPFAM" id="SSF47648">
    <property type="entry name" value="Nucleoside phosphorylase/phosphoribosyltransferase N-terminal domain"/>
    <property type="match status" value="1"/>
</dbReference>
<gene>
    <name evidence="4" type="ORF">REIFOR_01596</name>
</gene>
<dbReference type="KEGG" id="rfo:REIFOR_01596"/>
<evidence type="ECO:0000256" key="1">
    <source>
        <dbReference type="ARBA" id="ARBA00022676"/>
    </source>
</evidence>
<name>A0A2K8KS92_9GAMM</name>
<dbReference type="InterPro" id="IPR017459">
    <property type="entry name" value="Glycosyl_Trfase_fam3_N_dom"/>
</dbReference>
<dbReference type="InterPro" id="IPR005940">
    <property type="entry name" value="Anthranilate_Pribosyl_Tfrase"/>
</dbReference>
<dbReference type="InterPro" id="IPR036320">
    <property type="entry name" value="Glycosyl_Trfase_fam3_N_dom_sf"/>
</dbReference>
<dbReference type="GO" id="GO:0004048">
    <property type="term" value="F:anthranilate phosphoribosyltransferase activity"/>
    <property type="evidence" value="ECO:0007669"/>
    <property type="project" value="InterPro"/>
</dbReference>
<reference evidence="4 5" key="1">
    <citation type="journal article" date="2017" name="Environ. Microbiol.">
        <title>Genomic and physiological analyses of 'Reinekea forsetii' reveal a versatile opportunistic lifestyle during spring algae blooms.</title>
        <authorList>
            <person name="Avci B."/>
            <person name="Hahnke R.L."/>
            <person name="Chafee M."/>
            <person name="Fischer T."/>
            <person name="Gruber-Vodicka H."/>
            <person name="Tegetmeyer H.E."/>
            <person name="Harder J."/>
            <person name="Fuchs B.M."/>
            <person name="Amann R.I."/>
            <person name="Teeling H."/>
        </authorList>
    </citation>
    <scope>NUCLEOTIDE SEQUENCE [LARGE SCALE GENOMIC DNA]</scope>
    <source>
        <strain evidence="4 5">Hel1_31_D35</strain>
    </source>
</reference>
<keyword evidence="2" id="KW-0808">Transferase</keyword>
<dbReference type="GO" id="GO:0005829">
    <property type="term" value="C:cytosol"/>
    <property type="evidence" value="ECO:0007669"/>
    <property type="project" value="TreeGrafter"/>
</dbReference>
<evidence type="ECO:0000259" key="3">
    <source>
        <dbReference type="Pfam" id="PF02885"/>
    </source>
</evidence>